<comment type="caution">
    <text evidence="1">The sequence shown here is derived from an EMBL/GenBank/DDBJ whole genome shotgun (WGS) entry which is preliminary data.</text>
</comment>
<name>A0A150MA27_9BACL</name>
<reference evidence="1 2" key="1">
    <citation type="submission" date="2016-01" db="EMBL/GenBank/DDBJ databases">
        <title>Draft Genome Sequences of Seven Thermophilic Sporeformers Isolated from Foods.</title>
        <authorList>
            <person name="Berendsen E.M."/>
            <person name="Wells-Bennik M.H."/>
            <person name="Krawcyk A.O."/>
            <person name="De Jong A."/>
            <person name="Holsappel S."/>
            <person name="Eijlander R.T."/>
            <person name="Kuipers O.P."/>
        </authorList>
    </citation>
    <scope>NUCLEOTIDE SEQUENCE [LARGE SCALE GENOMIC DNA]</scope>
    <source>
        <strain evidence="1 2">B4110</strain>
    </source>
</reference>
<dbReference type="InterPro" id="IPR048067">
    <property type="entry name" value="BREX_3_BrxF"/>
</dbReference>
<accession>A0A150MA27</accession>
<proteinExistence type="predicted"/>
<dbReference type="PATRIC" id="fig|153151.4.peg.2542"/>
<dbReference type="RefSeq" id="WP_062679358.1">
    <property type="nucleotide sequence ID" value="NZ_LQYW01000190.1"/>
</dbReference>
<evidence type="ECO:0000313" key="2">
    <source>
        <dbReference type="Proteomes" id="UP000075324"/>
    </source>
</evidence>
<evidence type="ECO:0008006" key="3">
    <source>
        <dbReference type="Google" id="ProtNLM"/>
    </source>
</evidence>
<organism evidence="1 2">
    <name type="scientific">Parageobacillus toebii</name>
    <dbReference type="NCBI Taxonomy" id="153151"/>
    <lineage>
        <taxon>Bacteria</taxon>
        <taxon>Bacillati</taxon>
        <taxon>Bacillota</taxon>
        <taxon>Bacilli</taxon>
        <taxon>Bacillales</taxon>
        <taxon>Anoxybacillaceae</taxon>
        <taxon>Parageobacillus</taxon>
    </lineage>
</organism>
<dbReference type="NCBIfam" id="NF033453">
    <property type="entry name" value="BREX_3_BrxF"/>
    <property type="match status" value="1"/>
</dbReference>
<dbReference type="EMBL" id="LQYW01000190">
    <property type="protein sequence ID" value="KYD21400.1"/>
    <property type="molecule type" value="Genomic_DNA"/>
</dbReference>
<sequence length="147" mass="17107">MDMHKIKAEWAALESRWYKLLFLVGLQKGEGQSLSKALNIPYLNLNRHLSEKLQNIPKASYPLQVGEILNKWMEEYEETAFCLGDMEILFDKQLQQHPIRLLENLSKRFKLIVCWPGQYDGKSLTYAIPAHPEYFTCSDFEGIVITV</sequence>
<protein>
    <recommendedName>
        <fullName evidence="3">BREX-3 system P-loop-containing protein BrxF</fullName>
    </recommendedName>
</protein>
<gene>
    <name evidence="1" type="ORF">B4110_1423</name>
</gene>
<dbReference type="AlphaFoldDB" id="A0A150MA27"/>
<evidence type="ECO:0000313" key="1">
    <source>
        <dbReference type="EMBL" id="KYD21400.1"/>
    </source>
</evidence>
<dbReference type="Proteomes" id="UP000075324">
    <property type="component" value="Unassembled WGS sequence"/>
</dbReference>